<dbReference type="Proteomes" id="UP000295455">
    <property type="component" value="Unassembled WGS sequence"/>
</dbReference>
<dbReference type="Gene3D" id="2.40.170.20">
    <property type="entry name" value="TonB-dependent receptor, beta-barrel domain"/>
    <property type="match status" value="1"/>
</dbReference>
<comment type="similarity">
    <text evidence="8 9">Belongs to the TonB-dependent receptor family.</text>
</comment>
<evidence type="ECO:0000256" key="1">
    <source>
        <dbReference type="ARBA" id="ARBA00004571"/>
    </source>
</evidence>
<dbReference type="RefSeq" id="WP_132219265.1">
    <property type="nucleotide sequence ID" value="NZ_OX156936.1"/>
</dbReference>
<comment type="caution">
    <text evidence="14">The sequence shown here is derived from an EMBL/GenBank/DDBJ whole genome shotgun (WGS) entry which is preliminary data.</text>
</comment>
<keyword evidence="4 8" id="KW-0812">Transmembrane</keyword>
<evidence type="ECO:0000259" key="13">
    <source>
        <dbReference type="Pfam" id="PF07715"/>
    </source>
</evidence>
<dbReference type="OrthoDB" id="9768177at2"/>
<gene>
    <name evidence="14" type="ORF">EV196_11128</name>
</gene>
<keyword evidence="2 8" id="KW-0813">Transport</keyword>
<evidence type="ECO:0000256" key="10">
    <source>
        <dbReference type="SAM" id="MobiDB-lite"/>
    </source>
</evidence>
<feature type="domain" description="TonB-dependent receptor-like beta-barrel" evidence="12">
    <location>
        <begin position="513"/>
        <end position="1032"/>
    </location>
</feature>
<name>A0A4R1RBJ6_9FLAO</name>
<keyword evidence="3 8" id="KW-1134">Transmembrane beta strand</keyword>
<feature type="chain" id="PRO_5020515202" evidence="11">
    <location>
        <begin position="22"/>
        <end position="1082"/>
    </location>
</feature>
<keyword evidence="11" id="KW-0732">Signal</keyword>
<comment type="subcellular location">
    <subcellularLocation>
        <location evidence="1 8">Cell outer membrane</location>
        <topology evidence="1 8">Multi-pass membrane protein</topology>
    </subcellularLocation>
</comment>
<evidence type="ECO:0000313" key="15">
    <source>
        <dbReference type="Proteomes" id="UP000295455"/>
    </source>
</evidence>
<organism evidence="14 15">
    <name type="scientific">Mariniflexile fucanivorans</name>
    <dbReference type="NCBI Taxonomy" id="264023"/>
    <lineage>
        <taxon>Bacteria</taxon>
        <taxon>Pseudomonadati</taxon>
        <taxon>Bacteroidota</taxon>
        <taxon>Flavobacteriia</taxon>
        <taxon>Flavobacteriales</taxon>
        <taxon>Flavobacteriaceae</taxon>
        <taxon>Mariniflexile</taxon>
    </lineage>
</organism>
<accession>A0A4R1RBJ6</accession>
<dbReference type="PROSITE" id="PS52016">
    <property type="entry name" value="TONB_DEPENDENT_REC_3"/>
    <property type="match status" value="1"/>
</dbReference>
<keyword evidence="15" id="KW-1185">Reference proteome</keyword>
<evidence type="ECO:0000256" key="7">
    <source>
        <dbReference type="ARBA" id="ARBA00023237"/>
    </source>
</evidence>
<feature type="signal peptide" evidence="11">
    <location>
        <begin position="1"/>
        <end position="21"/>
    </location>
</feature>
<reference evidence="14 15" key="1">
    <citation type="submission" date="2019-03" db="EMBL/GenBank/DDBJ databases">
        <title>Genomic Encyclopedia of Type Strains, Phase IV (KMG-IV): sequencing the most valuable type-strain genomes for metagenomic binning, comparative biology and taxonomic classification.</title>
        <authorList>
            <person name="Goeker M."/>
        </authorList>
    </citation>
    <scope>NUCLEOTIDE SEQUENCE [LARGE SCALE GENOMIC DNA]</scope>
    <source>
        <strain evidence="14 15">DSM 18792</strain>
    </source>
</reference>
<keyword evidence="7 8" id="KW-0998">Cell outer membrane</keyword>
<evidence type="ECO:0000313" key="14">
    <source>
        <dbReference type="EMBL" id="TCL62832.1"/>
    </source>
</evidence>
<evidence type="ECO:0000256" key="2">
    <source>
        <dbReference type="ARBA" id="ARBA00022448"/>
    </source>
</evidence>
<feature type="compositionally biased region" description="Polar residues" evidence="10">
    <location>
        <begin position="1047"/>
        <end position="1063"/>
    </location>
</feature>
<dbReference type="Pfam" id="PF00593">
    <property type="entry name" value="TonB_dep_Rec_b-barrel"/>
    <property type="match status" value="1"/>
</dbReference>
<evidence type="ECO:0000256" key="11">
    <source>
        <dbReference type="SAM" id="SignalP"/>
    </source>
</evidence>
<dbReference type="AlphaFoldDB" id="A0A4R1RBJ6"/>
<evidence type="ECO:0000256" key="3">
    <source>
        <dbReference type="ARBA" id="ARBA00022452"/>
    </source>
</evidence>
<sequence length="1082" mass="119857">MNLKNKLALIAILLFNVAVFAQNKTLSGVVVSATDNIPIPGVNVIIMNTTKGTTTDFDGNYVIQAKKGDVIQFSYIGFISQVVTVNDQKSINISLVEDVAKLDEVVVIGYGSQKQKTLTSALTKVTGEDIENVSVARVEDALQGKVAGLRIQTVASEAGGDPKITLRGPGSITGSSSPLIVVDGVVLGNDADILGTIDNNNIESISVLKDASSVAIYGSRGANGVILVTLKKGVSGQTKFSFNTFTGYKYSNNNKNFNTSIADERARLDGLQSVIDAISPDSPNFGRIVGDNAAQNNGYYNSAYAELEAMEFIASLGDGEKNWQDEIFVGGVITSHSLAVRGGTELTSYTASLGYLEDEGIALKDNFKKYNARIKVDSKSKNKKIKFGANLNANYNDQVKLPARFTDPLRQYGHVPLYLNEEHLKYVTNFSTDVGVSTDAGKLFENLGVGSYGFERAFDHVFTQDPNDPRHILRDASGLPINSGLTSGGLTLSTTKNVHPLVHFLERSRTKKKLSLNVSSYIDFELAKGLNFRQSISGVFRHGKSNDFDYLYGQENRDQETYRNEGRDELNQYAFESLVTYDKSFGKHNFNSVFGFEYTQRDFYLQETEAVGYTNDFNNNIALADGGTTYTDNGTDKLVSYFGRIDYNYNEKYLVQLSARTDGSTRFGPNSRFGFFPAASAGWIISREDFMSSSDIVTFLKLRASYGISGSNEISNNIFESLYRFEETYGTVGYNGQTGVKGLTLANQDLGWEKLVEFNPGIDVTFGRSLLNLTLDYYTRTSEDLILFAPVPGTYGADNWLQNIGEVKNEGVEIELNSRLITTQDFSWAASGQFSLNRNTVQSLGKSEQIISEISQDTRATQFIARVGQPITSFYGWVYEKEIPLEWVDNPFNRFNNDFADVYVKDLNNDGIIDDEDRTELGSPYPDFEWGFSSDFTYKDFDFAFQWQGSHGAEVRVADLDQLYYASESAVNELASFPDRDLTVHRRFTDDHIQDASFITLRNITLGYSLPESFTSRNNIDRLRFYITGENLLFFTAKGYEGFNPDASGQTSENANTPLTSGYQRGDGPIVRTISAGINFQF</sequence>
<evidence type="ECO:0000256" key="9">
    <source>
        <dbReference type="RuleBase" id="RU003357"/>
    </source>
</evidence>
<dbReference type="InterPro" id="IPR023997">
    <property type="entry name" value="TonB-dep_OMP_SusC/RagA_CS"/>
</dbReference>
<feature type="domain" description="TonB-dependent receptor plug" evidence="13">
    <location>
        <begin position="115"/>
        <end position="225"/>
    </location>
</feature>
<dbReference type="Gene3D" id="2.170.130.10">
    <property type="entry name" value="TonB-dependent receptor, plug domain"/>
    <property type="match status" value="1"/>
</dbReference>
<evidence type="ECO:0000256" key="8">
    <source>
        <dbReference type="PROSITE-ProRule" id="PRU01360"/>
    </source>
</evidence>
<dbReference type="InterPro" id="IPR039426">
    <property type="entry name" value="TonB-dep_rcpt-like"/>
</dbReference>
<evidence type="ECO:0000256" key="6">
    <source>
        <dbReference type="ARBA" id="ARBA00023136"/>
    </source>
</evidence>
<evidence type="ECO:0000259" key="12">
    <source>
        <dbReference type="Pfam" id="PF00593"/>
    </source>
</evidence>
<dbReference type="InterPro" id="IPR008969">
    <property type="entry name" value="CarboxyPept-like_regulatory"/>
</dbReference>
<dbReference type="Gene3D" id="2.60.40.1120">
    <property type="entry name" value="Carboxypeptidase-like, regulatory domain"/>
    <property type="match status" value="1"/>
</dbReference>
<dbReference type="NCBIfam" id="TIGR04057">
    <property type="entry name" value="SusC_RagA_signa"/>
    <property type="match status" value="1"/>
</dbReference>
<proteinExistence type="inferred from homology"/>
<evidence type="ECO:0000256" key="5">
    <source>
        <dbReference type="ARBA" id="ARBA00023077"/>
    </source>
</evidence>
<dbReference type="EMBL" id="SLUP01000011">
    <property type="protein sequence ID" value="TCL62832.1"/>
    <property type="molecule type" value="Genomic_DNA"/>
</dbReference>
<keyword evidence="6 8" id="KW-0472">Membrane</keyword>
<dbReference type="Pfam" id="PF07715">
    <property type="entry name" value="Plug"/>
    <property type="match status" value="1"/>
</dbReference>
<keyword evidence="5 9" id="KW-0798">TonB box</keyword>
<dbReference type="SUPFAM" id="SSF56935">
    <property type="entry name" value="Porins"/>
    <property type="match status" value="1"/>
</dbReference>
<dbReference type="Pfam" id="PF13715">
    <property type="entry name" value="CarbopepD_reg_2"/>
    <property type="match status" value="1"/>
</dbReference>
<feature type="region of interest" description="Disordered" evidence="10">
    <location>
        <begin position="1045"/>
        <end position="1064"/>
    </location>
</feature>
<dbReference type="SUPFAM" id="SSF49464">
    <property type="entry name" value="Carboxypeptidase regulatory domain-like"/>
    <property type="match status" value="1"/>
</dbReference>
<dbReference type="InterPro" id="IPR036942">
    <property type="entry name" value="Beta-barrel_TonB_sf"/>
</dbReference>
<dbReference type="InterPro" id="IPR023996">
    <property type="entry name" value="TonB-dep_OMP_SusC/RagA"/>
</dbReference>
<protein>
    <submittedName>
        <fullName evidence="14">TonB-linked SusC/RagA family outer membrane protein</fullName>
    </submittedName>
</protein>
<evidence type="ECO:0000256" key="4">
    <source>
        <dbReference type="ARBA" id="ARBA00022692"/>
    </source>
</evidence>
<dbReference type="NCBIfam" id="TIGR04056">
    <property type="entry name" value="OMP_RagA_SusC"/>
    <property type="match status" value="1"/>
</dbReference>
<dbReference type="InterPro" id="IPR000531">
    <property type="entry name" value="Beta-barrel_TonB"/>
</dbReference>
<dbReference type="InterPro" id="IPR012910">
    <property type="entry name" value="Plug_dom"/>
</dbReference>
<dbReference type="InterPro" id="IPR037066">
    <property type="entry name" value="Plug_dom_sf"/>
</dbReference>
<dbReference type="GO" id="GO:0009279">
    <property type="term" value="C:cell outer membrane"/>
    <property type="evidence" value="ECO:0007669"/>
    <property type="project" value="UniProtKB-SubCell"/>
</dbReference>